<comment type="caution">
    <text evidence="1">The sequence shown here is derived from an EMBL/GenBank/DDBJ whole genome shotgun (WGS) entry which is preliminary data.</text>
</comment>
<reference evidence="1 2" key="1">
    <citation type="submission" date="2023-05" db="EMBL/GenBank/DDBJ databases">
        <title>Rombocin, a short stable natural nisin variant, displays selective antimicrobial activity against Listeria monocytogenes and employs dual mode of action to kill target bacterial strains.</title>
        <authorList>
            <person name="Wambui J."/>
            <person name="Stephan R."/>
            <person name="Kuipers O.P."/>
        </authorList>
    </citation>
    <scope>NUCLEOTIDE SEQUENCE [LARGE SCALE GENOMIC DNA]</scope>
    <source>
        <strain evidence="1 2">RC002</strain>
    </source>
</reference>
<proteinExistence type="predicted"/>
<dbReference type="Proteomes" id="UP001301012">
    <property type="component" value="Unassembled WGS sequence"/>
</dbReference>
<evidence type="ECO:0000313" key="1">
    <source>
        <dbReference type="EMBL" id="MDK2564952.1"/>
    </source>
</evidence>
<sequence>MNNFINFLKSKLDLSDFTLLKTTSNKLVIFKCCTKYTKCIYINFCEENIEIKIDKVFDFKGINPGIERLMISKKVFNDMDKTLNYIRQNMIV</sequence>
<dbReference type="RefSeq" id="WP_284133820.1">
    <property type="nucleotide sequence ID" value="NZ_JASKYM010000014.1"/>
</dbReference>
<organism evidence="1 2">
    <name type="scientific">Romboutsia sedimentorum</name>
    <dbReference type="NCBI Taxonomy" id="1368474"/>
    <lineage>
        <taxon>Bacteria</taxon>
        <taxon>Bacillati</taxon>
        <taxon>Bacillota</taxon>
        <taxon>Clostridia</taxon>
        <taxon>Peptostreptococcales</taxon>
        <taxon>Peptostreptococcaceae</taxon>
        <taxon>Romboutsia</taxon>
    </lineage>
</organism>
<accession>A0ABT7EE46</accession>
<keyword evidence="2" id="KW-1185">Reference proteome</keyword>
<protein>
    <recommendedName>
        <fullName evidence="3">DUF5655 domain-containing protein</fullName>
    </recommendedName>
</protein>
<name>A0ABT7EE46_9FIRM</name>
<evidence type="ECO:0008006" key="3">
    <source>
        <dbReference type="Google" id="ProtNLM"/>
    </source>
</evidence>
<gene>
    <name evidence="1" type="ORF">QOZ84_15565</name>
</gene>
<dbReference type="EMBL" id="JASKYM010000014">
    <property type="protein sequence ID" value="MDK2564952.1"/>
    <property type="molecule type" value="Genomic_DNA"/>
</dbReference>
<evidence type="ECO:0000313" key="2">
    <source>
        <dbReference type="Proteomes" id="UP001301012"/>
    </source>
</evidence>